<keyword evidence="2" id="KW-1133">Transmembrane helix</keyword>
<keyword evidence="2" id="KW-0472">Membrane</keyword>
<evidence type="ECO:0000256" key="2">
    <source>
        <dbReference type="SAM" id="Phobius"/>
    </source>
</evidence>
<evidence type="ECO:0000256" key="1">
    <source>
        <dbReference type="SAM" id="MobiDB-lite"/>
    </source>
</evidence>
<evidence type="ECO:0000313" key="4">
    <source>
        <dbReference type="Proteomes" id="UP000581769"/>
    </source>
</evidence>
<feature type="transmembrane region" description="Helical" evidence="2">
    <location>
        <begin position="71"/>
        <end position="96"/>
    </location>
</feature>
<reference evidence="3 4" key="1">
    <citation type="submission" date="2020-08" db="EMBL/GenBank/DDBJ databases">
        <title>Sequencing the genomes of 1000 actinobacteria strains.</title>
        <authorList>
            <person name="Klenk H.-P."/>
        </authorList>
    </citation>
    <scope>NUCLEOTIDE SEQUENCE [LARGE SCALE GENOMIC DNA]</scope>
    <source>
        <strain evidence="3 4">DSM 45859</strain>
    </source>
</reference>
<feature type="region of interest" description="Disordered" evidence="1">
    <location>
        <begin position="1"/>
        <end position="22"/>
    </location>
</feature>
<feature type="transmembrane region" description="Helical" evidence="2">
    <location>
        <begin position="108"/>
        <end position="129"/>
    </location>
</feature>
<proteinExistence type="predicted"/>
<protein>
    <submittedName>
        <fullName evidence="3">Uncharacterized protein</fullName>
    </submittedName>
</protein>
<dbReference type="AlphaFoldDB" id="A0A840IZ33"/>
<name>A0A840IZ33_9PSEU</name>
<dbReference type="InterPro" id="IPR018750">
    <property type="entry name" value="DUF2306_membrane"/>
</dbReference>
<sequence length="243" mass="26816">MTAGTELRPQVQTPVPPTAPAKPRRAWWRRPWVGPLALLVIAFLSFSLPPYLALDPARSRVPAPEGFPAYYWFLVGHVVFGSIAMITATVQIWPWVRRKFPVLHRWSGRAYVFGGVLPSGALALTVGSISPFGPTARASDVLLSVLWIGATFAGYRAARERRFGDHRRWMIRSFALTFSIILNRVISPIAAMILEPQVATTFGGSELALTQSIGSISSWVSWTVALVAAQLWLDRKPRRAVAA</sequence>
<feature type="transmembrane region" description="Helical" evidence="2">
    <location>
        <begin position="141"/>
        <end position="158"/>
    </location>
</feature>
<dbReference type="EMBL" id="JACHMG010000001">
    <property type="protein sequence ID" value="MBB4688111.1"/>
    <property type="molecule type" value="Genomic_DNA"/>
</dbReference>
<accession>A0A840IZ33</accession>
<dbReference type="Proteomes" id="UP000581769">
    <property type="component" value="Unassembled WGS sequence"/>
</dbReference>
<gene>
    <name evidence="3" type="ORF">BJY18_005596</name>
</gene>
<keyword evidence="2" id="KW-0812">Transmembrane</keyword>
<organism evidence="3 4">
    <name type="scientific">Amycolatopsis jiangsuensis</name>
    <dbReference type="NCBI Taxonomy" id="1181879"/>
    <lineage>
        <taxon>Bacteria</taxon>
        <taxon>Bacillati</taxon>
        <taxon>Actinomycetota</taxon>
        <taxon>Actinomycetes</taxon>
        <taxon>Pseudonocardiales</taxon>
        <taxon>Pseudonocardiaceae</taxon>
        <taxon>Amycolatopsis</taxon>
    </lineage>
</organism>
<dbReference type="RefSeq" id="WP_184782853.1">
    <property type="nucleotide sequence ID" value="NZ_JACHMG010000001.1"/>
</dbReference>
<feature type="transmembrane region" description="Helical" evidence="2">
    <location>
        <begin position="213"/>
        <end position="233"/>
    </location>
</feature>
<feature type="transmembrane region" description="Helical" evidence="2">
    <location>
        <begin position="170"/>
        <end position="193"/>
    </location>
</feature>
<feature type="transmembrane region" description="Helical" evidence="2">
    <location>
        <begin position="32"/>
        <end position="51"/>
    </location>
</feature>
<keyword evidence="4" id="KW-1185">Reference proteome</keyword>
<dbReference type="Pfam" id="PF10067">
    <property type="entry name" value="DUF2306"/>
    <property type="match status" value="1"/>
</dbReference>
<comment type="caution">
    <text evidence="3">The sequence shown here is derived from an EMBL/GenBank/DDBJ whole genome shotgun (WGS) entry which is preliminary data.</text>
</comment>
<evidence type="ECO:0000313" key="3">
    <source>
        <dbReference type="EMBL" id="MBB4688111.1"/>
    </source>
</evidence>